<keyword evidence="3" id="KW-1185">Reference proteome</keyword>
<name>A0A4S8KY43_DENBC</name>
<gene>
    <name evidence="2" type="ORF">K435DRAFT_972546</name>
</gene>
<feature type="compositionally biased region" description="Polar residues" evidence="1">
    <location>
        <begin position="402"/>
        <end position="418"/>
    </location>
</feature>
<dbReference type="Proteomes" id="UP000297245">
    <property type="component" value="Unassembled WGS sequence"/>
</dbReference>
<feature type="region of interest" description="Disordered" evidence="1">
    <location>
        <begin position="210"/>
        <end position="464"/>
    </location>
</feature>
<feature type="compositionally biased region" description="Basic and acidic residues" evidence="1">
    <location>
        <begin position="232"/>
        <end position="264"/>
    </location>
</feature>
<proteinExistence type="predicted"/>
<dbReference type="OrthoDB" id="3358956at2759"/>
<feature type="compositionally biased region" description="Low complexity" evidence="1">
    <location>
        <begin position="272"/>
        <end position="289"/>
    </location>
</feature>
<protein>
    <submittedName>
        <fullName evidence="2">Uncharacterized protein</fullName>
    </submittedName>
</protein>
<dbReference type="AlphaFoldDB" id="A0A4S8KY43"/>
<feature type="compositionally biased region" description="Basic and acidic residues" evidence="1">
    <location>
        <begin position="451"/>
        <end position="464"/>
    </location>
</feature>
<dbReference type="EMBL" id="ML179856">
    <property type="protein sequence ID" value="THU80946.1"/>
    <property type="molecule type" value="Genomic_DNA"/>
</dbReference>
<sequence>MSQLRQDHEEIKRVATNKETIEKALEILQQARYKTGQGSGFDLSKVSNGMAIACALIASEILRNGDVDASNAQKASCLQPNHFKHCYETIRKALSLDSEGSSRRGRPNESTWRRLGTLHPTSKDWSKFESYLEQCRNTFKIAVAERSSRYDKVDVECAIFCWVYEIVEENQLDIETLAKQSEAKERTVNKICKFLDERCQSLRAKIDQDAKSKPKFVLPNPTTPRRSPNKRPLRELPTRDSPKKPKVSHEVDTSNKEVEEDSRQVRRGSVASPSKVPLPSSSTTSPIKSPTKRVHVEIPTVSVKRQSASPWITRDDSTSDVEMAPPDTPSKPSRRTRASPTKPAPTAGSSRAIPDTLRTRTVDTVSPARKSGPQTRAPSPTPTPRHSPRKSRVVSTAPEPVKTSSPPKKLRQVNNSRAASEKMLVGDDGDASSEDEEDELPEPVQKRFRPVFHDHRQWERGDPRVDDIYRQAELSRQKRVEVYGLPFNGKYQPQPRAQAV</sequence>
<feature type="compositionally biased region" description="Acidic residues" evidence="1">
    <location>
        <begin position="427"/>
        <end position="441"/>
    </location>
</feature>
<accession>A0A4S8KY43</accession>
<evidence type="ECO:0000313" key="2">
    <source>
        <dbReference type="EMBL" id="THU80946.1"/>
    </source>
</evidence>
<evidence type="ECO:0000313" key="3">
    <source>
        <dbReference type="Proteomes" id="UP000297245"/>
    </source>
</evidence>
<evidence type="ECO:0000256" key="1">
    <source>
        <dbReference type="SAM" id="MobiDB-lite"/>
    </source>
</evidence>
<reference evidence="2 3" key="1">
    <citation type="journal article" date="2019" name="Nat. Ecol. Evol.">
        <title>Megaphylogeny resolves global patterns of mushroom evolution.</title>
        <authorList>
            <person name="Varga T."/>
            <person name="Krizsan K."/>
            <person name="Foldi C."/>
            <person name="Dima B."/>
            <person name="Sanchez-Garcia M."/>
            <person name="Sanchez-Ramirez S."/>
            <person name="Szollosi G.J."/>
            <person name="Szarkandi J.G."/>
            <person name="Papp V."/>
            <person name="Albert L."/>
            <person name="Andreopoulos W."/>
            <person name="Angelini C."/>
            <person name="Antonin V."/>
            <person name="Barry K.W."/>
            <person name="Bougher N.L."/>
            <person name="Buchanan P."/>
            <person name="Buyck B."/>
            <person name="Bense V."/>
            <person name="Catcheside P."/>
            <person name="Chovatia M."/>
            <person name="Cooper J."/>
            <person name="Damon W."/>
            <person name="Desjardin D."/>
            <person name="Finy P."/>
            <person name="Geml J."/>
            <person name="Haridas S."/>
            <person name="Hughes K."/>
            <person name="Justo A."/>
            <person name="Karasinski D."/>
            <person name="Kautmanova I."/>
            <person name="Kiss B."/>
            <person name="Kocsube S."/>
            <person name="Kotiranta H."/>
            <person name="LaButti K.M."/>
            <person name="Lechner B.E."/>
            <person name="Liimatainen K."/>
            <person name="Lipzen A."/>
            <person name="Lukacs Z."/>
            <person name="Mihaltcheva S."/>
            <person name="Morgado L.N."/>
            <person name="Niskanen T."/>
            <person name="Noordeloos M.E."/>
            <person name="Ohm R.A."/>
            <person name="Ortiz-Santana B."/>
            <person name="Ovrebo C."/>
            <person name="Racz N."/>
            <person name="Riley R."/>
            <person name="Savchenko A."/>
            <person name="Shiryaev A."/>
            <person name="Soop K."/>
            <person name="Spirin V."/>
            <person name="Szebenyi C."/>
            <person name="Tomsovsky M."/>
            <person name="Tulloss R.E."/>
            <person name="Uehling J."/>
            <person name="Grigoriev I.V."/>
            <person name="Vagvolgyi C."/>
            <person name="Papp T."/>
            <person name="Martin F.M."/>
            <person name="Miettinen O."/>
            <person name="Hibbett D.S."/>
            <person name="Nagy L.G."/>
        </authorList>
    </citation>
    <scope>NUCLEOTIDE SEQUENCE [LARGE SCALE GENOMIC DNA]</scope>
    <source>
        <strain evidence="2 3">CBS 962.96</strain>
    </source>
</reference>
<organism evidence="2 3">
    <name type="scientific">Dendrothele bispora (strain CBS 962.96)</name>
    <dbReference type="NCBI Taxonomy" id="1314807"/>
    <lineage>
        <taxon>Eukaryota</taxon>
        <taxon>Fungi</taxon>
        <taxon>Dikarya</taxon>
        <taxon>Basidiomycota</taxon>
        <taxon>Agaricomycotina</taxon>
        <taxon>Agaricomycetes</taxon>
        <taxon>Agaricomycetidae</taxon>
        <taxon>Agaricales</taxon>
        <taxon>Agaricales incertae sedis</taxon>
        <taxon>Dendrothele</taxon>
    </lineage>
</organism>